<dbReference type="SFLD" id="SFLDS00005">
    <property type="entry name" value="Isoprenoid_Synthase_Type_I"/>
    <property type="match status" value="1"/>
</dbReference>
<dbReference type="PANTHER" id="PTHR31480">
    <property type="entry name" value="BIFUNCTIONAL LYCOPENE CYCLASE/PHYTOENE SYNTHASE"/>
    <property type="match status" value="1"/>
</dbReference>
<dbReference type="InterPro" id="IPR044843">
    <property type="entry name" value="Trans_IPPS_bact-type"/>
</dbReference>
<gene>
    <name evidence="2" type="primary">hpnD</name>
    <name evidence="2" type="ORF">LIN78_17100</name>
</gene>
<keyword evidence="1 2" id="KW-0808">Transferase</keyword>
<name>A0ABS8DAN0_9NEIS</name>
<dbReference type="RefSeq" id="WP_227182098.1">
    <property type="nucleotide sequence ID" value="NZ_JAJBZT010000014.1"/>
</dbReference>
<reference evidence="2" key="1">
    <citation type="submission" date="2021-10" db="EMBL/GenBank/DDBJ databases">
        <title>The complete genome sequence of Leeia sp. TBRC 13508.</title>
        <authorList>
            <person name="Charoenyingcharoen P."/>
            <person name="Yukphan P."/>
        </authorList>
    </citation>
    <scope>NUCLEOTIDE SEQUENCE</scope>
    <source>
        <strain evidence="2">TBRC 13508</strain>
    </source>
</reference>
<dbReference type="GO" id="GO:0016740">
    <property type="term" value="F:transferase activity"/>
    <property type="evidence" value="ECO:0007669"/>
    <property type="project" value="UniProtKB-KW"/>
</dbReference>
<proteinExistence type="predicted"/>
<dbReference type="EC" id="2.5.1.103" evidence="2"/>
<dbReference type="SFLD" id="SFLDG01212">
    <property type="entry name" value="Phytoene_synthase_like"/>
    <property type="match status" value="1"/>
</dbReference>
<evidence type="ECO:0000313" key="3">
    <source>
        <dbReference type="Proteomes" id="UP001165395"/>
    </source>
</evidence>
<dbReference type="Pfam" id="PF00494">
    <property type="entry name" value="SQS_PSY"/>
    <property type="match status" value="1"/>
</dbReference>
<dbReference type="InterPro" id="IPR017828">
    <property type="entry name" value="SQ_synth_HpnD-like"/>
</dbReference>
<accession>A0ABS8DAN0</accession>
<dbReference type="PROSITE" id="PS01045">
    <property type="entry name" value="SQUALEN_PHYTOEN_SYN_2"/>
    <property type="match status" value="1"/>
</dbReference>
<evidence type="ECO:0000256" key="1">
    <source>
        <dbReference type="ARBA" id="ARBA00022679"/>
    </source>
</evidence>
<comment type="caution">
    <text evidence="2">The sequence shown here is derived from an EMBL/GenBank/DDBJ whole genome shotgun (WGS) entry which is preliminary data.</text>
</comment>
<dbReference type="InterPro" id="IPR008949">
    <property type="entry name" value="Isoprenoid_synthase_dom_sf"/>
</dbReference>
<dbReference type="InterPro" id="IPR002060">
    <property type="entry name" value="Squ/phyt_synthse"/>
</dbReference>
<dbReference type="SFLD" id="SFLDG01018">
    <property type="entry name" value="Squalene/Phytoene_Synthase_Lik"/>
    <property type="match status" value="1"/>
</dbReference>
<dbReference type="InterPro" id="IPR019845">
    <property type="entry name" value="Squalene/phytoene_synthase_CS"/>
</dbReference>
<dbReference type="SUPFAM" id="SSF48576">
    <property type="entry name" value="Terpenoid synthases"/>
    <property type="match status" value="1"/>
</dbReference>
<dbReference type="Gene3D" id="1.10.600.10">
    <property type="entry name" value="Farnesyl Diphosphate Synthase"/>
    <property type="match status" value="1"/>
</dbReference>
<organism evidence="2 3">
    <name type="scientific">Leeia speluncae</name>
    <dbReference type="NCBI Taxonomy" id="2884804"/>
    <lineage>
        <taxon>Bacteria</taxon>
        <taxon>Pseudomonadati</taxon>
        <taxon>Pseudomonadota</taxon>
        <taxon>Betaproteobacteria</taxon>
        <taxon>Neisseriales</taxon>
        <taxon>Leeiaceae</taxon>
        <taxon>Leeia</taxon>
    </lineage>
</organism>
<evidence type="ECO:0000313" key="2">
    <source>
        <dbReference type="EMBL" id="MCB6185266.1"/>
    </source>
</evidence>
<dbReference type="CDD" id="cd00683">
    <property type="entry name" value="Trans_IPPS_HH"/>
    <property type="match status" value="1"/>
</dbReference>
<sequence>MTPAEYCKDKAAKSGSSFYLAMRLLPKAKQEAMLALYAFCREVDDVVDEIADEKVASMKLSWWRTELAEAVSGNPQHPVTKALMMAVKNYSLPPSELFEIIDGMEMDLHQARYNRFEDLLIYCHRVAGVVGTLSARIFGYKNDATLKYAHELGIAFQLTNIIRDVGEDARRGRLYLPVEELQKFDVPAAELLRYQESDRFEQLMQYQIERARKYYDLALAQLPKEDASSQKTGLIMAAIYRATLEEIVLDGPSKVLNQHLSLPAGRKIYLALKTWVFGYSK</sequence>
<dbReference type="Proteomes" id="UP001165395">
    <property type="component" value="Unassembled WGS sequence"/>
</dbReference>
<dbReference type="NCBIfam" id="TIGR03465">
    <property type="entry name" value="HpnD"/>
    <property type="match status" value="1"/>
</dbReference>
<keyword evidence="3" id="KW-1185">Reference proteome</keyword>
<protein>
    <submittedName>
        <fullName evidence="2">Presqualene diphosphate synthase HpnD</fullName>
        <ecNumber evidence="2">2.5.1.103</ecNumber>
    </submittedName>
</protein>
<dbReference type="PROSITE" id="PS01044">
    <property type="entry name" value="SQUALEN_PHYTOEN_SYN_1"/>
    <property type="match status" value="1"/>
</dbReference>
<dbReference type="InterPro" id="IPR033904">
    <property type="entry name" value="Trans_IPPS_HH"/>
</dbReference>
<dbReference type="EMBL" id="JAJBZT010000014">
    <property type="protein sequence ID" value="MCB6185266.1"/>
    <property type="molecule type" value="Genomic_DNA"/>
</dbReference>